<dbReference type="GO" id="GO:0003677">
    <property type="term" value="F:DNA binding"/>
    <property type="evidence" value="ECO:0007669"/>
    <property type="project" value="UniProtKB-KW"/>
</dbReference>
<dbReference type="Proteomes" id="UP000298347">
    <property type="component" value="Unassembled WGS sequence"/>
</dbReference>
<dbReference type="InterPro" id="IPR036388">
    <property type="entry name" value="WH-like_DNA-bd_sf"/>
</dbReference>
<dbReference type="RefSeq" id="WP_135348740.1">
    <property type="nucleotide sequence ID" value="NZ_SRJD01000011.1"/>
</dbReference>
<gene>
    <name evidence="2" type="ORF">E4665_10440</name>
</gene>
<evidence type="ECO:0000256" key="1">
    <source>
        <dbReference type="ARBA" id="ARBA00023125"/>
    </source>
</evidence>
<dbReference type="SUPFAM" id="SSF46785">
    <property type="entry name" value="Winged helix' DNA-binding domain"/>
    <property type="match status" value="1"/>
</dbReference>
<keyword evidence="1" id="KW-0238">DNA-binding</keyword>
<dbReference type="InterPro" id="IPR011991">
    <property type="entry name" value="ArsR-like_HTH"/>
</dbReference>
<comment type="caution">
    <text evidence="2">The sequence shown here is derived from an EMBL/GenBank/DDBJ whole genome shotgun (WGS) entry which is preliminary data.</text>
</comment>
<evidence type="ECO:0000313" key="3">
    <source>
        <dbReference type="Proteomes" id="UP000298347"/>
    </source>
</evidence>
<name>A0A4Z0GLY8_9BACL</name>
<reference evidence="2 3" key="1">
    <citation type="journal article" date="2015" name="Int. J. Syst. Evol. Microbiol.">
        <title>Sporolactobacillus shoreae sp. nov. and Sporolactobacillus spathodeae sp. nov., two spore-forming lactic acid bacteria isolated from tree barks in Thailand.</title>
        <authorList>
            <person name="Thamacharoensuk T."/>
            <person name="Kitahara M."/>
            <person name="Ohkuma M."/>
            <person name="Thongchul N."/>
            <person name="Tanasupawat S."/>
        </authorList>
    </citation>
    <scope>NUCLEOTIDE SEQUENCE [LARGE SCALE GENOMIC DNA]</scope>
    <source>
        <strain evidence="2 3">BK92</strain>
    </source>
</reference>
<protein>
    <submittedName>
        <fullName evidence="2">Transcriptional regulator</fullName>
    </submittedName>
</protein>
<evidence type="ECO:0000313" key="2">
    <source>
        <dbReference type="EMBL" id="TGA97808.1"/>
    </source>
</evidence>
<dbReference type="AlphaFoldDB" id="A0A4Z0GLY8"/>
<dbReference type="Gene3D" id="1.10.10.10">
    <property type="entry name" value="Winged helix-like DNA-binding domain superfamily/Winged helix DNA-binding domain"/>
    <property type="match status" value="1"/>
</dbReference>
<dbReference type="EMBL" id="SRJD01000011">
    <property type="protein sequence ID" value="TGA97808.1"/>
    <property type="molecule type" value="Genomic_DNA"/>
</dbReference>
<organism evidence="2 3">
    <name type="scientific">Sporolactobacillus shoreae</name>
    <dbReference type="NCBI Taxonomy" id="1465501"/>
    <lineage>
        <taxon>Bacteria</taxon>
        <taxon>Bacillati</taxon>
        <taxon>Bacillota</taxon>
        <taxon>Bacilli</taxon>
        <taxon>Bacillales</taxon>
        <taxon>Sporolactobacillaceae</taxon>
        <taxon>Sporolactobacillus</taxon>
    </lineage>
</organism>
<keyword evidence="3" id="KW-1185">Reference proteome</keyword>
<dbReference type="CDD" id="cd00090">
    <property type="entry name" value="HTH_ARSR"/>
    <property type="match status" value="1"/>
</dbReference>
<accession>A0A4Z0GLY8</accession>
<dbReference type="InterPro" id="IPR036390">
    <property type="entry name" value="WH_DNA-bd_sf"/>
</dbReference>
<sequence>MTIIMTGTKGKIMDLLKEQERLSAHDLAGILQMTEMGVRKHLMSLIHDGLVQVEDIRKPVGRPVQIFSLGERADQVFPKNYETMTVQLLKDITDLYGDQAVDTLFDRRKNRLFMEYQAKLDSRSVPEARTRKLNELRIKNGYMSRLRQINDSTYELTEYNCPIFEVARQFGAACTNETKLFKDVLRAESVERIACQADGRAHCRFRITFKDKLGDAKSLTRAEF</sequence>
<proteinExistence type="predicted"/>
<dbReference type="OrthoDB" id="155998at2"/>